<dbReference type="VEuPathDB" id="ToxoDB:TGDOM2_232030"/>
<accession>A0A086KW56</accession>
<keyword evidence="1" id="KW-0175">Coiled coil</keyword>
<organism evidence="2 3">
    <name type="scientific">Toxoplasma gondii GAB2-2007-GAL-DOM2</name>
    <dbReference type="NCBI Taxonomy" id="1130820"/>
    <lineage>
        <taxon>Eukaryota</taxon>
        <taxon>Sar</taxon>
        <taxon>Alveolata</taxon>
        <taxon>Apicomplexa</taxon>
        <taxon>Conoidasida</taxon>
        <taxon>Coccidia</taxon>
        <taxon>Eucoccidiorida</taxon>
        <taxon>Eimeriorina</taxon>
        <taxon>Sarcocystidae</taxon>
        <taxon>Toxoplasma</taxon>
    </lineage>
</organism>
<reference evidence="2 3" key="1">
    <citation type="submission" date="2014-02" db="EMBL/GenBank/DDBJ databases">
        <authorList>
            <person name="Sibley D."/>
            <person name="Venepally P."/>
            <person name="Karamycheva S."/>
            <person name="Hadjithomas M."/>
            <person name="Khan A."/>
            <person name="Brunk B."/>
            <person name="Roos D."/>
            <person name="Caler E."/>
            <person name="Lorenzi H."/>
        </authorList>
    </citation>
    <scope>NUCLEOTIDE SEQUENCE [LARGE SCALE GENOMIC DNA]</scope>
    <source>
        <strain evidence="2 3">GAB2-2007-GAL-DOM2</strain>
    </source>
</reference>
<dbReference type="Proteomes" id="UP000028837">
    <property type="component" value="Unassembled WGS sequence"/>
</dbReference>
<dbReference type="EMBL" id="AHZU02000088">
    <property type="protein sequence ID" value="KFG48624.1"/>
    <property type="molecule type" value="Genomic_DNA"/>
</dbReference>
<evidence type="ECO:0000256" key="1">
    <source>
        <dbReference type="SAM" id="Coils"/>
    </source>
</evidence>
<proteinExistence type="predicted"/>
<evidence type="ECO:0000313" key="3">
    <source>
        <dbReference type="Proteomes" id="UP000028837"/>
    </source>
</evidence>
<name>A0A086KW56_TOXGO</name>
<comment type="caution">
    <text evidence="2">The sequence shown here is derived from an EMBL/GenBank/DDBJ whole genome shotgun (WGS) entry which is preliminary data.</text>
</comment>
<sequence length="208" mass="23394">MCGIRAPPHFWSPTTTCDVLGVTRLLLVLPLSGFFRWERVQVKMTDETEPQEQMPLPEPPESITQRLCRIQQKVRELEKESMKLHQTSNNTASATEKETLLTHDSDSTFLRMQTDILEEHEQLMREQEAEIRALKEQLSKMKGTLSADQGRSAPAVGDSSYCSQPSLLCRWLACLHGSGNDDTRSELRNSDGVLRTTVLTAEVTPPGV</sequence>
<evidence type="ECO:0000313" key="2">
    <source>
        <dbReference type="EMBL" id="KFG48624.1"/>
    </source>
</evidence>
<gene>
    <name evidence="2" type="ORF">TGDOM2_232030</name>
</gene>
<feature type="coiled-coil region" evidence="1">
    <location>
        <begin position="110"/>
        <end position="144"/>
    </location>
</feature>
<dbReference type="AlphaFoldDB" id="A0A086KW56"/>
<protein>
    <submittedName>
        <fullName evidence="2">Uncharacterized protein</fullName>
    </submittedName>
</protein>
<dbReference type="OrthoDB" id="332495at2759"/>